<dbReference type="GO" id="GO:0008934">
    <property type="term" value="F:inositol monophosphate 1-phosphatase activity"/>
    <property type="evidence" value="ECO:0007669"/>
    <property type="project" value="TreeGrafter"/>
</dbReference>
<evidence type="ECO:0000313" key="4">
    <source>
        <dbReference type="Proteomes" id="UP000298050"/>
    </source>
</evidence>
<dbReference type="PANTHER" id="PTHR20854:SF4">
    <property type="entry name" value="INOSITOL-1-MONOPHOSPHATASE-RELATED"/>
    <property type="match status" value="1"/>
</dbReference>
<sequence length="287" mass="30466">MRASAGAKLEPVNIDHDSICAALRQTACEEILPLWRNLEAHQVELKRADDAVTDADRNCERVLGARLAALLPGSRVVGEEAVHADPSLLQALQGDAPVWILDPVDGTNNFAAGEGPFAVMAALVLRGETLGAWIHDPVRESMLRAERGAGAYLDDTRLTLSAHAGPLDSIEGALSGKYLPEAMRPAARAGAARLGRTWASGCAAFDYLTLVTGGCQFLFYYRTLAWDHAPGVLIANEAGAVTGRYDGSPYRPASEATGLLCACDQATWNTVRDTLLPDQPHTGGGQP</sequence>
<dbReference type="Gene3D" id="3.40.190.80">
    <property type="match status" value="1"/>
</dbReference>
<name>A0A4Z0M941_9GAMM</name>
<reference evidence="3 4" key="1">
    <citation type="submission" date="2019-04" db="EMBL/GenBank/DDBJ databases">
        <title>Taxonomy of novel Haliea sp. from mangrove soil of West Coast of India.</title>
        <authorList>
            <person name="Verma A."/>
            <person name="Kumar P."/>
            <person name="Krishnamurthi S."/>
        </authorList>
    </citation>
    <scope>NUCLEOTIDE SEQUENCE [LARGE SCALE GENOMIC DNA]</scope>
    <source>
        <strain evidence="3 4">SAOS-164</strain>
    </source>
</reference>
<dbReference type="Pfam" id="PF00459">
    <property type="entry name" value="Inositol_P"/>
    <property type="match status" value="1"/>
</dbReference>
<keyword evidence="2" id="KW-0460">Magnesium</keyword>
<gene>
    <name evidence="3" type="ORF">E4634_02810</name>
</gene>
<dbReference type="GO" id="GO:0006020">
    <property type="term" value="P:inositol metabolic process"/>
    <property type="evidence" value="ECO:0007669"/>
    <property type="project" value="TreeGrafter"/>
</dbReference>
<comment type="similarity">
    <text evidence="1">Belongs to the inositol monophosphatase superfamily.</text>
</comment>
<comment type="caution">
    <text evidence="3">The sequence shown here is derived from an EMBL/GenBank/DDBJ whole genome shotgun (WGS) entry which is preliminary data.</text>
</comment>
<dbReference type="InterPro" id="IPR000760">
    <property type="entry name" value="Inositol_monophosphatase-like"/>
</dbReference>
<dbReference type="EMBL" id="SRLE01000002">
    <property type="protein sequence ID" value="TGD75815.1"/>
    <property type="molecule type" value="Genomic_DNA"/>
</dbReference>
<keyword evidence="2" id="KW-0479">Metal-binding</keyword>
<feature type="binding site" evidence="2">
    <location>
        <position position="79"/>
    </location>
    <ligand>
        <name>Mg(2+)</name>
        <dbReference type="ChEBI" id="CHEBI:18420"/>
        <label>1</label>
        <note>catalytic</note>
    </ligand>
</feature>
<comment type="cofactor">
    <cofactor evidence="2">
        <name>Mg(2+)</name>
        <dbReference type="ChEBI" id="CHEBI:18420"/>
    </cofactor>
</comment>
<dbReference type="Proteomes" id="UP000298050">
    <property type="component" value="Unassembled WGS sequence"/>
</dbReference>
<accession>A0A4Z0M941</accession>
<dbReference type="PRINTS" id="PR00377">
    <property type="entry name" value="IMPHPHTASES"/>
</dbReference>
<dbReference type="GO" id="GO:0046872">
    <property type="term" value="F:metal ion binding"/>
    <property type="evidence" value="ECO:0007669"/>
    <property type="project" value="UniProtKB-KW"/>
</dbReference>
<feature type="binding site" evidence="2">
    <location>
        <position position="105"/>
    </location>
    <ligand>
        <name>Mg(2+)</name>
        <dbReference type="ChEBI" id="CHEBI:18420"/>
        <label>1</label>
        <note>catalytic</note>
    </ligand>
</feature>
<feature type="binding site" evidence="2">
    <location>
        <position position="102"/>
    </location>
    <ligand>
        <name>Mg(2+)</name>
        <dbReference type="ChEBI" id="CHEBI:18420"/>
        <label>1</label>
        <note>catalytic</note>
    </ligand>
</feature>
<dbReference type="SUPFAM" id="SSF56655">
    <property type="entry name" value="Carbohydrate phosphatase"/>
    <property type="match status" value="1"/>
</dbReference>
<evidence type="ECO:0000313" key="3">
    <source>
        <dbReference type="EMBL" id="TGD75815.1"/>
    </source>
</evidence>
<dbReference type="AlphaFoldDB" id="A0A4Z0M941"/>
<dbReference type="GO" id="GO:0007165">
    <property type="term" value="P:signal transduction"/>
    <property type="evidence" value="ECO:0007669"/>
    <property type="project" value="TreeGrafter"/>
</dbReference>
<evidence type="ECO:0000256" key="1">
    <source>
        <dbReference type="ARBA" id="ARBA00009759"/>
    </source>
</evidence>
<proteinExistence type="inferred from homology"/>
<evidence type="ECO:0000256" key="2">
    <source>
        <dbReference type="PIRSR" id="PIRSR600760-2"/>
    </source>
</evidence>
<dbReference type="PANTHER" id="PTHR20854">
    <property type="entry name" value="INOSITOL MONOPHOSPHATASE"/>
    <property type="match status" value="1"/>
</dbReference>
<protein>
    <submittedName>
        <fullName evidence="3">Inositol monophosphatase</fullName>
    </submittedName>
</protein>
<organism evidence="3 4">
    <name type="scientific">Mangrovimicrobium sediminis</name>
    <dbReference type="NCBI Taxonomy" id="2562682"/>
    <lineage>
        <taxon>Bacteria</taxon>
        <taxon>Pseudomonadati</taxon>
        <taxon>Pseudomonadota</taxon>
        <taxon>Gammaproteobacteria</taxon>
        <taxon>Cellvibrionales</taxon>
        <taxon>Halieaceae</taxon>
        <taxon>Mangrovimicrobium</taxon>
    </lineage>
</organism>
<dbReference type="OrthoDB" id="9785695at2"/>
<keyword evidence="4" id="KW-1185">Reference proteome</keyword>
<dbReference type="Gene3D" id="3.30.540.10">
    <property type="entry name" value="Fructose-1,6-Bisphosphatase, subunit A, domain 1"/>
    <property type="match status" value="1"/>
</dbReference>
<feature type="binding site" evidence="2">
    <location>
        <position position="227"/>
    </location>
    <ligand>
        <name>Mg(2+)</name>
        <dbReference type="ChEBI" id="CHEBI:18420"/>
        <label>1</label>
        <note>catalytic</note>
    </ligand>
</feature>